<organism evidence="4 5">
    <name type="scientific">Aspergillus leporis</name>
    <dbReference type="NCBI Taxonomy" id="41062"/>
    <lineage>
        <taxon>Eukaryota</taxon>
        <taxon>Fungi</taxon>
        <taxon>Dikarya</taxon>
        <taxon>Ascomycota</taxon>
        <taxon>Pezizomycotina</taxon>
        <taxon>Eurotiomycetes</taxon>
        <taxon>Eurotiomycetidae</taxon>
        <taxon>Eurotiales</taxon>
        <taxon>Aspergillaceae</taxon>
        <taxon>Aspergillus</taxon>
        <taxon>Aspergillus subgen. Circumdati</taxon>
    </lineage>
</organism>
<dbReference type="InterPro" id="IPR050272">
    <property type="entry name" value="Isochorismatase-like_hydrls"/>
</dbReference>
<dbReference type="PANTHER" id="PTHR43540:SF1">
    <property type="entry name" value="ISOCHORISMATASE HYDROLASE"/>
    <property type="match status" value="1"/>
</dbReference>
<dbReference type="OrthoDB" id="167809at2759"/>
<name>A0A5N5X2S2_9EURO</name>
<dbReference type="SUPFAM" id="SSF52499">
    <property type="entry name" value="Isochorismatase-like hydrolases"/>
    <property type="match status" value="1"/>
</dbReference>
<evidence type="ECO:0000256" key="2">
    <source>
        <dbReference type="ARBA" id="ARBA00022801"/>
    </source>
</evidence>
<evidence type="ECO:0000256" key="1">
    <source>
        <dbReference type="ARBA" id="ARBA00006336"/>
    </source>
</evidence>
<dbReference type="SUPFAM" id="SSF53659">
    <property type="entry name" value="Isocitrate/Isopropylmalate dehydrogenase-like"/>
    <property type="match status" value="1"/>
</dbReference>
<accession>A0A5N5X2S2</accession>
<proteinExistence type="inferred from homology"/>
<keyword evidence="2" id="KW-0378">Hydrolase</keyword>
<dbReference type="Proteomes" id="UP000326565">
    <property type="component" value="Unassembled WGS sequence"/>
</dbReference>
<dbReference type="InterPro" id="IPR036380">
    <property type="entry name" value="Isochorismatase-like_sf"/>
</dbReference>
<dbReference type="Pfam" id="PF00857">
    <property type="entry name" value="Isochorismatase"/>
    <property type="match status" value="1"/>
</dbReference>
<protein>
    <submittedName>
        <fullName evidence="4">Isochorismatase-like protein</fullName>
    </submittedName>
</protein>
<evidence type="ECO:0000259" key="3">
    <source>
        <dbReference type="Pfam" id="PF00857"/>
    </source>
</evidence>
<dbReference type="GO" id="GO:0016787">
    <property type="term" value="F:hydrolase activity"/>
    <property type="evidence" value="ECO:0007669"/>
    <property type="project" value="UniProtKB-KW"/>
</dbReference>
<feature type="domain" description="Isochorismatase-like" evidence="3">
    <location>
        <begin position="273"/>
        <end position="397"/>
    </location>
</feature>
<dbReference type="EMBL" id="ML732199">
    <property type="protein sequence ID" value="KAB8075098.1"/>
    <property type="molecule type" value="Genomic_DNA"/>
</dbReference>
<reference evidence="4 5" key="1">
    <citation type="submission" date="2019-04" db="EMBL/GenBank/DDBJ databases">
        <title>Friends and foes A comparative genomics study of 23 Aspergillus species from section Flavi.</title>
        <authorList>
            <consortium name="DOE Joint Genome Institute"/>
            <person name="Kjaerbolling I."/>
            <person name="Vesth T."/>
            <person name="Frisvad J.C."/>
            <person name="Nybo J.L."/>
            <person name="Theobald S."/>
            <person name="Kildgaard S."/>
            <person name="Isbrandt T."/>
            <person name="Kuo A."/>
            <person name="Sato A."/>
            <person name="Lyhne E.K."/>
            <person name="Kogle M.E."/>
            <person name="Wiebenga A."/>
            <person name="Kun R.S."/>
            <person name="Lubbers R.J."/>
            <person name="Makela M.R."/>
            <person name="Barry K."/>
            <person name="Chovatia M."/>
            <person name="Clum A."/>
            <person name="Daum C."/>
            <person name="Haridas S."/>
            <person name="He G."/>
            <person name="LaButti K."/>
            <person name="Lipzen A."/>
            <person name="Mondo S."/>
            <person name="Riley R."/>
            <person name="Salamov A."/>
            <person name="Simmons B.A."/>
            <person name="Magnuson J.K."/>
            <person name="Henrissat B."/>
            <person name="Mortensen U.H."/>
            <person name="Larsen T.O."/>
            <person name="Devries R.P."/>
            <person name="Grigoriev I.V."/>
            <person name="Machida M."/>
            <person name="Baker S.E."/>
            <person name="Andersen M.R."/>
        </authorList>
    </citation>
    <scope>NUCLEOTIDE SEQUENCE [LARGE SCALE GENOMIC DNA]</scope>
    <source>
        <strain evidence="4 5">CBS 151.66</strain>
    </source>
</reference>
<dbReference type="Gene3D" id="3.40.50.850">
    <property type="entry name" value="Isochorismatase-like"/>
    <property type="match status" value="1"/>
</dbReference>
<evidence type="ECO:0000313" key="4">
    <source>
        <dbReference type="EMBL" id="KAB8075098.1"/>
    </source>
</evidence>
<gene>
    <name evidence="4" type="ORF">BDV29DRAFT_190445</name>
</gene>
<comment type="similarity">
    <text evidence="1">Belongs to the isochorismatase family.</text>
</comment>
<sequence length="447" mass="49892">MKEEYRHLTSPTGTGPELAAVFEQVIQSLAAPYHCTVTLVRSPHVYHSYSSLLAINDTDAVIEETLTDAAHYRQFCKDAVASGVRAIFRTSISAQAPYLVREQLQAVKIEEFRPAWGATTPITSVIMVYKFHLFDGLFHSWAQEWQRTYEVPIRFVQGDTMDRDLLAYGVQGHQLLICANEYADIMQTILLNHFGLGAQESACAENVYLHPCVRGLSEYQTTHGSADHLTGQGIAGCQGVTRKVDNALHDLGVVGIGTPDQGGSATTVSFVGSALVVVDFQKDFVTEYTNQPIMARATTSISRVVDWARQARFEVIFVRFLGDEQFQPASWRHRDQMQGRRPWCMQWTWGAEICNRVTVQAGERVFDKRAQFDPFLDGGFSQYVARRGFEHLMIVGLDCTTTLYFPEDEMLAYMKRAYGSAVVGLEDLLAGLLDKRKSESTGSSALG</sequence>
<dbReference type="AlphaFoldDB" id="A0A5N5X2S2"/>
<evidence type="ECO:0000313" key="5">
    <source>
        <dbReference type="Proteomes" id="UP000326565"/>
    </source>
</evidence>
<keyword evidence="5" id="KW-1185">Reference proteome</keyword>
<dbReference type="InterPro" id="IPR000868">
    <property type="entry name" value="Isochorismatase-like_dom"/>
</dbReference>
<dbReference type="PANTHER" id="PTHR43540">
    <property type="entry name" value="PEROXYUREIDOACRYLATE/UREIDOACRYLATE AMIDOHYDROLASE-RELATED"/>
    <property type="match status" value="1"/>
</dbReference>
<dbReference type="Gene3D" id="3.40.718.10">
    <property type="entry name" value="Isopropylmalate Dehydrogenase"/>
    <property type="match status" value="1"/>
</dbReference>